<dbReference type="OrthoDB" id="56883at2"/>
<evidence type="ECO:0000313" key="5">
    <source>
        <dbReference type="Proteomes" id="UP000245753"/>
    </source>
</evidence>
<dbReference type="GO" id="GO:0000270">
    <property type="term" value="P:peptidoglycan metabolic process"/>
    <property type="evidence" value="ECO:0007669"/>
    <property type="project" value="TreeGrafter"/>
</dbReference>
<organism evidence="4 5">
    <name type="scientific">Bifidobacterium catulorum</name>
    <dbReference type="NCBI Taxonomy" id="1630173"/>
    <lineage>
        <taxon>Bacteria</taxon>
        <taxon>Bacillati</taxon>
        <taxon>Actinomycetota</taxon>
        <taxon>Actinomycetes</taxon>
        <taxon>Bifidobacteriales</taxon>
        <taxon>Bifidobacteriaceae</taxon>
        <taxon>Bifidobacterium</taxon>
    </lineage>
</organism>
<feature type="chain" id="PRO_5039384478" evidence="3">
    <location>
        <begin position="20"/>
        <end position="462"/>
    </location>
</feature>
<gene>
    <name evidence="4" type="primary">dacB</name>
    <name evidence="4" type="ORF">DF200_01785</name>
</gene>
<keyword evidence="3" id="KW-0732">Signal</keyword>
<dbReference type="SUPFAM" id="SSF56601">
    <property type="entry name" value="beta-lactamase/transpeptidase-like"/>
    <property type="match status" value="1"/>
</dbReference>
<keyword evidence="4" id="KW-0645">Protease</keyword>
<dbReference type="PANTHER" id="PTHR30023">
    <property type="entry name" value="D-ALANYL-D-ALANINE CARBOXYPEPTIDASE"/>
    <property type="match status" value="1"/>
</dbReference>
<evidence type="ECO:0000256" key="3">
    <source>
        <dbReference type="SAM" id="SignalP"/>
    </source>
</evidence>
<feature type="signal peptide" evidence="3">
    <location>
        <begin position="1"/>
        <end position="19"/>
    </location>
</feature>
<comment type="caution">
    <text evidence="4">The sequence shown here is derived from an EMBL/GenBank/DDBJ whole genome shotgun (WGS) entry which is preliminary data.</text>
</comment>
<dbReference type="GO" id="GO:0006508">
    <property type="term" value="P:proteolysis"/>
    <property type="evidence" value="ECO:0007669"/>
    <property type="project" value="InterPro"/>
</dbReference>
<sequence length="462" mass="47048">MVAASAVITVALGLGYAVADAYDIAPGPLSVEPVQTIRFPQAASAVAATPLVGGVGADKGVDEARATALVDKFAKAKGVGKDFSIIIADAKGDPVVERNQGVAREPASTMKTLTAFAATASLDMSSTLDTETYLDGDTLVLKGNGDMLLGSGANDERHVNGRAGVATLAQRTAQALKAKGVTTVSVAYDDSLFGSKRFPDTIAENNEGDDMLYAAPMSSMAIDEGRNWSGTTKPADPDVESAFPPRFADSAAKTAESFVAQLKRQGIAVNGGIAKGEAPAGKPIASVSSARLSEVMGFMLRNSDNTEAELFGRLTALKTGQDNSPEGAAAAVKAALEKAGIDTDGLHIADCSGLSAGSRLTATTLMQVQAKYLETGDSTAPASEGLAVSGLSGTAAKRNIARSAAGLVRLKTGTLGGVTSMTGNVSRTGGGTLVFAVIVNNPDNMWEAILAVDDLVGHLPEL</sequence>
<protein>
    <submittedName>
        <fullName evidence="4">D-alanyl-D-alanine carboxypeptidase/D-alanyl-D-alanine-endopeptidase</fullName>
    </submittedName>
</protein>
<comment type="similarity">
    <text evidence="1">Belongs to the peptidase S13 family.</text>
</comment>
<dbReference type="InterPro" id="IPR000667">
    <property type="entry name" value="Peptidase_S13"/>
</dbReference>
<evidence type="ECO:0000256" key="1">
    <source>
        <dbReference type="ARBA" id="ARBA00006096"/>
    </source>
</evidence>
<keyword evidence="5" id="KW-1185">Reference proteome</keyword>
<reference evidence="4 5" key="1">
    <citation type="journal article" date="2018" name="Int. J. Syst. Evol. Microbiol.">
        <title>Bifidobacterium catulorum sp. nov., a novel taxon from the faeces of the baby common marmoset (Callithrix jacchus).</title>
        <authorList>
            <person name="Modesto M."/>
            <person name="Michelini S."/>
            <person name="Oki K."/>
            <person name="Biavati B."/>
            <person name="Watanabe K."/>
            <person name="Mattarelli P."/>
        </authorList>
    </citation>
    <scope>NUCLEOTIDE SEQUENCE [LARGE SCALE GENOMIC DNA]</scope>
    <source>
        <strain evidence="4 5">MRM 8.19</strain>
    </source>
</reference>
<dbReference type="EMBL" id="QFFN01000002">
    <property type="protein sequence ID" value="PWG60627.1"/>
    <property type="molecule type" value="Genomic_DNA"/>
</dbReference>
<dbReference type="PANTHER" id="PTHR30023:SF0">
    <property type="entry name" value="PENICILLIN-SENSITIVE CARBOXYPEPTIDASE A"/>
    <property type="match status" value="1"/>
</dbReference>
<dbReference type="PRINTS" id="PR00922">
    <property type="entry name" value="DADACBPTASE3"/>
</dbReference>
<dbReference type="AlphaFoldDB" id="A0A2U2MUU4"/>
<proteinExistence type="inferred from homology"/>
<keyword evidence="2" id="KW-0378">Hydrolase</keyword>
<evidence type="ECO:0000313" key="4">
    <source>
        <dbReference type="EMBL" id="PWG60627.1"/>
    </source>
</evidence>
<dbReference type="GO" id="GO:0004185">
    <property type="term" value="F:serine-type carboxypeptidase activity"/>
    <property type="evidence" value="ECO:0007669"/>
    <property type="project" value="InterPro"/>
</dbReference>
<accession>A0A2U2MUU4</accession>
<evidence type="ECO:0000256" key="2">
    <source>
        <dbReference type="ARBA" id="ARBA00022801"/>
    </source>
</evidence>
<dbReference type="NCBIfam" id="TIGR00666">
    <property type="entry name" value="PBP4"/>
    <property type="match status" value="1"/>
</dbReference>
<dbReference type="Gene3D" id="3.40.710.10">
    <property type="entry name" value="DD-peptidase/beta-lactamase superfamily"/>
    <property type="match status" value="2"/>
</dbReference>
<keyword evidence="4" id="KW-0121">Carboxypeptidase</keyword>
<dbReference type="Proteomes" id="UP000245753">
    <property type="component" value="Unassembled WGS sequence"/>
</dbReference>
<name>A0A2U2MUU4_9BIFI</name>
<dbReference type="Pfam" id="PF02113">
    <property type="entry name" value="Peptidase_S13"/>
    <property type="match status" value="2"/>
</dbReference>
<dbReference type="InterPro" id="IPR012338">
    <property type="entry name" value="Beta-lactam/transpept-like"/>
</dbReference>